<dbReference type="GO" id="GO:0004674">
    <property type="term" value="F:protein serine/threonine kinase activity"/>
    <property type="evidence" value="ECO:0007669"/>
    <property type="project" value="UniProtKB-KW"/>
</dbReference>
<keyword evidence="4 7" id="KW-0418">Kinase</keyword>
<dbReference type="GO" id="GO:0042174">
    <property type="term" value="P:negative regulation of sporulation resulting in formation of a cellular spore"/>
    <property type="evidence" value="ECO:0007669"/>
    <property type="project" value="InterPro"/>
</dbReference>
<reference evidence="9" key="2">
    <citation type="submission" date="2021-04" db="EMBL/GenBank/DDBJ databases">
        <authorList>
            <person name="Liu J."/>
        </authorList>
    </citation>
    <scope>NUCLEOTIDE SEQUENCE</scope>
    <source>
        <strain evidence="9">BAD-6</strain>
    </source>
</reference>
<comment type="catalytic activity">
    <reaction evidence="7">
        <text>L-seryl-[protein] + ATP = O-phospho-L-seryl-[protein] + ADP + H(+)</text>
        <dbReference type="Rhea" id="RHEA:17989"/>
        <dbReference type="Rhea" id="RHEA-COMP:9863"/>
        <dbReference type="Rhea" id="RHEA-COMP:11604"/>
        <dbReference type="ChEBI" id="CHEBI:15378"/>
        <dbReference type="ChEBI" id="CHEBI:29999"/>
        <dbReference type="ChEBI" id="CHEBI:30616"/>
        <dbReference type="ChEBI" id="CHEBI:83421"/>
        <dbReference type="ChEBI" id="CHEBI:456216"/>
        <dbReference type="EC" id="2.7.11.1"/>
    </reaction>
</comment>
<reference evidence="9" key="1">
    <citation type="submission" date="2021-04" db="EMBL/GenBank/DDBJ databases">
        <title>Sinoanaerobacter chloroacetimidivorans sp. nov., an obligate anaerobic bacterium isolated from anaerobic sludge.</title>
        <authorList>
            <person name="Bao Y."/>
        </authorList>
    </citation>
    <scope>NUCLEOTIDE SEQUENCE</scope>
    <source>
        <strain evidence="9">BAD-6</strain>
    </source>
</reference>
<gene>
    <name evidence="7 9" type="primary">spoIIAB</name>
    <name evidence="9" type="ORF">KCX82_16580</name>
</gene>
<dbReference type="InterPro" id="IPR003594">
    <property type="entry name" value="HATPase_dom"/>
</dbReference>
<evidence type="ECO:0000256" key="2">
    <source>
        <dbReference type="ARBA" id="ARBA00022679"/>
    </source>
</evidence>
<comment type="function">
    <text evidence="7">Binds to sigma F and blocks its ability to form an RNA polymerase holoenzyme (E-sigma F). Phosphorylates SpoIIAA on a serine residue. This phosphorylation may enable SpoIIAA to act as an anti-anti-sigma factor that counteracts SpoIIAB and thus releases sigma F from inhibition.</text>
</comment>
<dbReference type="SUPFAM" id="SSF55874">
    <property type="entry name" value="ATPase domain of HSP90 chaperone/DNA topoisomerase II/histidine kinase"/>
    <property type="match status" value="1"/>
</dbReference>
<dbReference type="Proteomes" id="UP000675664">
    <property type="component" value="Unassembled WGS sequence"/>
</dbReference>
<keyword evidence="5 7" id="KW-0067">ATP-binding</keyword>
<comment type="caution">
    <text evidence="9">The sequence shown here is derived from an EMBL/GenBank/DDBJ whole genome shotgun (WGS) entry which is preliminary data.</text>
</comment>
<evidence type="ECO:0000256" key="1">
    <source>
        <dbReference type="ARBA" id="ARBA00022527"/>
    </source>
</evidence>
<evidence type="ECO:0000256" key="4">
    <source>
        <dbReference type="ARBA" id="ARBA00022777"/>
    </source>
</evidence>
<keyword evidence="3 7" id="KW-0547">Nucleotide-binding</keyword>
<dbReference type="SMART" id="SM00387">
    <property type="entry name" value="HATPase_c"/>
    <property type="match status" value="1"/>
</dbReference>
<dbReference type="PANTHER" id="PTHR35526">
    <property type="entry name" value="ANTI-SIGMA-F FACTOR RSBW-RELATED"/>
    <property type="match status" value="1"/>
</dbReference>
<evidence type="ECO:0000259" key="8">
    <source>
        <dbReference type="SMART" id="SM00387"/>
    </source>
</evidence>
<proteinExistence type="inferred from homology"/>
<evidence type="ECO:0000256" key="3">
    <source>
        <dbReference type="ARBA" id="ARBA00022741"/>
    </source>
</evidence>
<dbReference type="GO" id="GO:0030436">
    <property type="term" value="P:asexual sporulation"/>
    <property type="evidence" value="ECO:0007669"/>
    <property type="project" value="UniProtKB-UniRule"/>
</dbReference>
<keyword evidence="1 7" id="KW-0723">Serine/threonine-protein kinase</keyword>
<dbReference type="InterPro" id="IPR010194">
    <property type="entry name" value="Anti-sigma_F"/>
</dbReference>
<dbReference type="NCBIfam" id="TIGR01925">
    <property type="entry name" value="spIIAB"/>
    <property type="match status" value="1"/>
</dbReference>
<evidence type="ECO:0000256" key="6">
    <source>
        <dbReference type="ARBA" id="ARBA00022969"/>
    </source>
</evidence>
<keyword evidence="10" id="KW-1185">Reference proteome</keyword>
<evidence type="ECO:0000313" key="10">
    <source>
        <dbReference type="Proteomes" id="UP000675664"/>
    </source>
</evidence>
<comment type="catalytic activity">
    <reaction evidence="7">
        <text>L-threonyl-[protein] + ATP = O-phospho-L-threonyl-[protein] + ADP + H(+)</text>
        <dbReference type="Rhea" id="RHEA:46608"/>
        <dbReference type="Rhea" id="RHEA-COMP:11060"/>
        <dbReference type="Rhea" id="RHEA-COMP:11605"/>
        <dbReference type="ChEBI" id="CHEBI:15378"/>
        <dbReference type="ChEBI" id="CHEBI:30013"/>
        <dbReference type="ChEBI" id="CHEBI:30616"/>
        <dbReference type="ChEBI" id="CHEBI:61977"/>
        <dbReference type="ChEBI" id="CHEBI:456216"/>
        <dbReference type="EC" id="2.7.11.1"/>
    </reaction>
</comment>
<accession>A0A8J7W5E0</accession>
<dbReference type="Pfam" id="PF13581">
    <property type="entry name" value="HATPase_c_2"/>
    <property type="match status" value="1"/>
</dbReference>
<feature type="domain" description="Histidine kinase/HSP90-like ATPase" evidence="8">
    <location>
        <begin position="35"/>
        <end position="141"/>
    </location>
</feature>
<evidence type="ECO:0000313" key="9">
    <source>
        <dbReference type="EMBL" id="MBR0599505.1"/>
    </source>
</evidence>
<organism evidence="9 10">
    <name type="scientific">Sinanaerobacter chloroacetimidivorans</name>
    <dbReference type="NCBI Taxonomy" id="2818044"/>
    <lineage>
        <taxon>Bacteria</taxon>
        <taxon>Bacillati</taxon>
        <taxon>Bacillota</taxon>
        <taxon>Clostridia</taxon>
        <taxon>Peptostreptococcales</taxon>
        <taxon>Anaerovoracaceae</taxon>
        <taxon>Sinanaerobacter</taxon>
    </lineage>
</organism>
<evidence type="ECO:0000256" key="5">
    <source>
        <dbReference type="ARBA" id="ARBA00022840"/>
    </source>
</evidence>
<keyword evidence="2 7" id="KW-0808">Transferase</keyword>
<name>A0A8J7W5E0_9FIRM</name>
<protein>
    <recommendedName>
        <fullName evidence="7">Anti-sigma F factor</fullName>
        <ecNumber evidence="7">2.7.11.1</ecNumber>
    </recommendedName>
    <alternativeName>
        <fullName evidence="7">Stage II sporulation protein AB</fullName>
    </alternativeName>
</protein>
<dbReference type="InterPro" id="IPR050267">
    <property type="entry name" value="Anti-sigma-factor_SerPK"/>
</dbReference>
<dbReference type="GO" id="GO:0016989">
    <property type="term" value="F:sigma factor antagonist activity"/>
    <property type="evidence" value="ECO:0007669"/>
    <property type="project" value="InterPro"/>
</dbReference>
<dbReference type="EC" id="2.7.11.1" evidence="7"/>
<sequence>MVNQMKLEFLNRSENESFARVAVSAFITPLDPTVEELTEIKTAVSEAVSNAVIHAYKEDEKGLIQLECKVDSERRVIIIVSDHGVGIEDVSKAREPLYTSKPNEERSGMGFTVMESFMDKLEVVSGTDEGTRVTMLKKLDKAYGI</sequence>
<evidence type="ECO:0000256" key="7">
    <source>
        <dbReference type="HAMAP-Rule" id="MF_00637"/>
    </source>
</evidence>
<dbReference type="HAMAP" id="MF_00637">
    <property type="entry name" value="Anti_sigma_F"/>
    <property type="match status" value="1"/>
</dbReference>
<dbReference type="EMBL" id="JAGSND010000013">
    <property type="protein sequence ID" value="MBR0599505.1"/>
    <property type="molecule type" value="Genomic_DNA"/>
</dbReference>
<dbReference type="InterPro" id="IPR036890">
    <property type="entry name" value="HATPase_C_sf"/>
</dbReference>
<dbReference type="RefSeq" id="WP_227019657.1">
    <property type="nucleotide sequence ID" value="NZ_JAGSND010000013.1"/>
</dbReference>
<dbReference type="AlphaFoldDB" id="A0A8J7W5E0"/>
<dbReference type="PANTHER" id="PTHR35526:SF3">
    <property type="entry name" value="ANTI-SIGMA-F FACTOR RSBW"/>
    <property type="match status" value="1"/>
</dbReference>
<dbReference type="GO" id="GO:0030435">
    <property type="term" value="P:sporulation resulting in formation of a cellular spore"/>
    <property type="evidence" value="ECO:0007669"/>
    <property type="project" value="UniProtKB-KW"/>
</dbReference>
<dbReference type="GO" id="GO:0005524">
    <property type="term" value="F:ATP binding"/>
    <property type="evidence" value="ECO:0007669"/>
    <property type="project" value="UniProtKB-KW"/>
</dbReference>
<comment type="similarity">
    <text evidence="7">Belongs to the anti-sigma-factor family.</text>
</comment>
<keyword evidence="6 7" id="KW-0749">Sporulation</keyword>
<dbReference type="Gene3D" id="3.30.565.10">
    <property type="entry name" value="Histidine kinase-like ATPase, C-terminal domain"/>
    <property type="match status" value="1"/>
</dbReference>